<dbReference type="AlphaFoldDB" id="A0AAV5S1P7"/>
<evidence type="ECO:0000256" key="11">
    <source>
        <dbReference type="ARBA" id="ARBA00031473"/>
    </source>
</evidence>
<keyword evidence="6" id="KW-0443">Lipid metabolism</keyword>
<keyword evidence="4" id="KW-0808">Transferase</keyword>
<evidence type="ECO:0000256" key="6">
    <source>
        <dbReference type="ARBA" id="ARBA00023098"/>
    </source>
</evidence>
<dbReference type="PANTHER" id="PTHR45780">
    <property type="entry name" value="ETHANOLAMINE-PHOSPHATE CYTIDYLYLTRANSFERASE"/>
    <property type="match status" value="1"/>
</dbReference>
<comment type="similarity">
    <text evidence="2">Belongs to the cytidylyltransferase family.</text>
</comment>
<accession>A0AAV5S1P7</accession>
<sequence>MLEENKVWIDGCFDFSHHGHAGAILQARRTVPQGATPASELYCGVHSDEEILHNKGPPVMHSAERYAHTAASRWCSHMVPDAPYVTQPAVLDRYDCKYVVHGDDITLDANGEDCYQEMKDLGRFKVVKRTAGVSTTDIIHRMLTGRYEYATGMPPLEQMQMYATAADGYAPWCSVHEGCLGGPETLLVQGDAQREAMPAVLITGDYDLFHMGHIEQLQRAREQLYPGCRIVVGLCEDDVQTGGRTIMSLAERLLSILSCRYVDAVVVRPEAAGDNAMYRDVLHEGDARLTEGGAFAYLTKQTIVSRIEDSRVLYVARNTKKGMVY</sequence>
<dbReference type="CDD" id="cd02174">
    <property type="entry name" value="CCT"/>
    <property type="match status" value="1"/>
</dbReference>
<keyword evidence="3" id="KW-0444">Lipid biosynthesis</keyword>
<evidence type="ECO:0000256" key="7">
    <source>
        <dbReference type="ARBA" id="ARBA00023209"/>
    </source>
</evidence>
<proteinExistence type="inferred from homology"/>
<dbReference type="InterPro" id="IPR014729">
    <property type="entry name" value="Rossmann-like_a/b/a_fold"/>
</dbReference>
<evidence type="ECO:0000313" key="14">
    <source>
        <dbReference type="Proteomes" id="UP001377567"/>
    </source>
</evidence>
<reference evidence="13 14" key="1">
    <citation type="journal article" date="2023" name="Elife">
        <title>Identification of key yeast species and microbe-microbe interactions impacting larval growth of Drosophila in the wild.</title>
        <authorList>
            <person name="Mure A."/>
            <person name="Sugiura Y."/>
            <person name="Maeda R."/>
            <person name="Honda K."/>
            <person name="Sakurai N."/>
            <person name="Takahashi Y."/>
            <person name="Watada M."/>
            <person name="Katoh T."/>
            <person name="Gotoh A."/>
            <person name="Gotoh Y."/>
            <person name="Taniguchi I."/>
            <person name="Nakamura K."/>
            <person name="Hayashi T."/>
            <person name="Katayama T."/>
            <person name="Uemura T."/>
            <person name="Hattori Y."/>
        </authorList>
    </citation>
    <scope>NUCLEOTIDE SEQUENCE [LARGE SCALE GENOMIC DNA]</scope>
    <source>
        <strain evidence="13 14">KH-74</strain>
    </source>
</reference>
<dbReference type="GO" id="GO:0004306">
    <property type="term" value="F:ethanolamine-phosphate cytidylyltransferase activity"/>
    <property type="evidence" value="ECO:0007669"/>
    <property type="project" value="UniProtKB-EC"/>
</dbReference>
<dbReference type="EMBL" id="BTGD01000016">
    <property type="protein sequence ID" value="GMM57789.1"/>
    <property type="molecule type" value="Genomic_DNA"/>
</dbReference>
<dbReference type="GO" id="GO:0005737">
    <property type="term" value="C:cytoplasm"/>
    <property type="evidence" value="ECO:0007669"/>
    <property type="project" value="TreeGrafter"/>
</dbReference>
<organism evidence="13 14">
    <name type="scientific">Maudiozyma humilis</name>
    <name type="common">Sour dough yeast</name>
    <name type="synonym">Kazachstania humilis</name>
    <dbReference type="NCBI Taxonomy" id="51915"/>
    <lineage>
        <taxon>Eukaryota</taxon>
        <taxon>Fungi</taxon>
        <taxon>Dikarya</taxon>
        <taxon>Ascomycota</taxon>
        <taxon>Saccharomycotina</taxon>
        <taxon>Saccharomycetes</taxon>
        <taxon>Saccharomycetales</taxon>
        <taxon>Saccharomycetaceae</taxon>
        <taxon>Maudiozyma</taxon>
    </lineage>
</organism>
<evidence type="ECO:0000313" key="13">
    <source>
        <dbReference type="EMBL" id="GMM57789.1"/>
    </source>
</evidence>
<evidence type="ECO:0000256" key="5">
    <source>
        <dbReference type="ARBA" id="ARBA00022695"/>
    </source>
</evidence>
<comment type="caution">
    <text evidence="13">The sequence shown here is derived from an EMBL/GenBank/DDBJ whole genome shotgun (WGS) entry which is preliminary data.</text>
</comment>
<dbReference type="PANTHER" id="PTHR45780:SF2">
    <property type="entry name" value="ETHANOLAMINE-PHOSPHATE CYTIDYLYLTRANSFERASE"/>
    <property type="match status" value="1"/>
</dbReference>
<keyword evidence="5 13" id="KW-0548">Nucleotidyltransferase</keyword>
<evidence type="ECO:0000256" key="2">
    <source>
        <dbReference type="ARBA" id="ARBA00010101"/>
    </source>
</evidence>
<dbReference type="NCBIfam" id="TIGR00125">
    <property type="entry name" value="cyt_tran_rel"/>
    <property type="match status" value="2"/>
</dbReference>
<feature type="domain" description="Cytidyltransferase-like" evidence="12">
    <location>
        <begin position="202"/>
        <end position="270"/>
    </location>
</feature>
<dbReference type="EC" id="2.7.7.14" evidence="10"/>
<keyword evidence="14" id="KW-1185">Reference proteome</keyword>
<feature type="domain" description="Cytidyltransferase-like" evidence="12">
    <location>
        <begin position="9"/>
        <end position="141"/>
    </location>
</feature>
<comment type="pathway">
    <text evidence="1">Lipid metabolism.</text>
</comment>
<protein>
    <recommendedName>
        <fullName evidence="10">ethanolamine-phosphate cytidylyltransferase</fullName>
        <ecNumber evidence="10">2.7.7.14</ecNumber>
    </recommendedName>
    <alternativeName>
        <fullName evidence="11">CTP:phosphoethanolamine cytidylyltransferase</fullName>
    </alternativeName>
</protein>
<evidence type="ECO:0000256" key="3">
    <source>
        <dbReference type="ARBA" id="ARBA00022516"/>
    </source>
</evidence>
<gene>
    <name evidence="13" type="ORF">DAKH74_044050</name>
</gene>
<dbReference type="Proteomes" id="UP001377567">
    <property type="component" value="Unassembled WGS sequence"/>
</dbReference>
<dbReference type="InterPro" id="IPR044608">
    <property type="entry name" value="Ect1/PCYT2"/>
</dbReference>
<keyword evidence="7" id="KW-0594">Phospholipid biosynthesis</keyword>
<dbReference type="Pfam" id="PF01467">
    <property type="entry name" value="CTP_transf_like"/>
    <property type="match status" value="2"/>
</dbReference>
<evidence type="ECO:0000256" key="1">
    <source>
        <dbReference type="ARBA" id="ARBA00005189"/>
    </source>
</evidence>
<dbReference type="InterPro" id="IPR004821">
    <property type="entry name" value="Cyt_trans-like"/>
</dbReference>
<dbReference type="Gene3D" id="3.40.50.620">
    <property type="entry name" value="HUPs"/>
    <property type="match status" value="2"/>
</dbReference>
<dbReference type="SUPFAM" id="SSF52374">
    <property type="entry name" value="Nucleotidylyl transferase"/>
    <property type="match status" value="2"/>
</dbReference>
<evidence type="ECO:0000256" key="8">
    <source>
        <dbReference type="ARBA" id="ARBA00023264"/>
    </source>
</evidence>
<evidence type="ECO:0000256" key="9">
    <source>
        <dbReference type="ARBA" id="ARBA00024191"/>
    </source>
</evidence>
<evidence type="ECO:0000256" key="10">
    <source>
        <dbReference type="ARBA" id="ARBA00024221"/>
    </source>
</evidence>
<keyword evidence="8" id="KW-1208">Phospholipid metabolism</keyword>
<comment type="pathway">
    <text evidence="9">Phospholipid metabolism; phosphatidylethanolamine biosynthesis; phosphatidylethanolamine from ethanolamine: step 2/3.</text>
</comment>
<evidence type="ECO:0000259" key="12">
    <source>
        <dbReference type="Pfam" id="PF01467"/>
    </source>
</evidence>
<name>A0AAV5S1P7_MAUHU</name>
<evidence type="ECO:0000256" key="4">
    <source>
        <dbReference type="ARBA" id="ARBA00022679"/>
    </source>
</evidence>
<dbReference type="GO" id="GO:0006646">
    <property type="term" value="P:phosphatidylethanolamine biosynthetic process"/>
    <property type="evidence" value="ECO:0007669"/>
    <property type="project" value="InterPro"/>
</dbReference>
<dbReference type="InterPro" id="IPR041723">
    <property type="entry name" value="CCT"/>
</dbReference>